<dbReference type="Gene3D" id="3.30.390.10">
    <property type="entry name" value="Enolase-like, N-terminal domain"/>
    <property type="match status" value="1"/>
</dbReference>
<accession>A0A6F9DBD9</accession>
<dbReference type="InterPro" id="IPR018110">
    <property type="entry name" value="Mandel_Rmase/mucon_lact_enz_CS"/>
</dbReference>
<evidence type="ECO:0000313" key="11">
    <source>
        <dbReference type="EMBL" id="CAB3242638.1"/>
    </source>
</evidence>
<dbReference type="AlphaFoldDB" id="A0A6F9DBD9"/>
<dbReference type="SFLD" id="SFLDF00111">
    <property type="entry name" value="L-fuconate_dehydratase"/>
    <property type="match status" value="1"/>
</dbReference>
<comment type="cofactor">
    <cofactor evidence="2">
        <name>Mg(2+)</name>
        <dbReference type="ChEBI" id="CHEBI:18420"/>
    </cofactor>
</comment>
<comment type="similarity">
    <text evidence="7">Belongs to the mandelate racemase/muconate lactonizing enzyme family. ENOSF1 subfamily.</text>
</comment>
<evidence type="ECO:0000256" key="3">
    <source>
        <dbReference type="ARBA" id="ARBA00013142"/>
    </source>
</evidence>
<dbReference type="SFLD" id="SFLDG00179">
    <property type="entry name" value="mandelate_racemase"/>
    <property type="match status" value="1"/>
</dbReference>
<feature type="domain" description="Mandelate racemase/muconate lactonizing enzyme C-terminal" evidence="10">
    <location>
        <begin position="203"/>
        <end position="298"/>
    </location>
</feature>
<evidence type="ECO:0000256" key="5">
    <source>
        <dbReference type="ARBA" id="ARBA00022842"/>
    </source>
</evidence>
<dbReference type="GO" id="GO:0000287">
    <property type="term" value="F:magnesium ion binding"/>
    <property type="evidence" value="ECO:0007669"/>
    <property type="project" value="TreeGrafter"/>
</dbReference>
<evidence type="ECO:0000256" key="6">
    <source>
        <dbReference type="ARBA" id="ARBA00023239"/>
    </source>
</evidence>
<dbReference type="Pfam" id="PF02746">
    <property type="entry name" value="MR_MLE_N"/>
    <property type="match status" value="1"/>
</dbReference>
<evidence type="ECO:0000256" key="1">
    <source>
        <dbReference type="ARBA" id="ARBA00001737"/>
    </source>
</evidence>
<dbReference type="EC" id="4.2.1.68" evidence="3"/>
<evidence type="ECO:0000256" key="8">
    <source>
        <dbReference type="ARBA" id="ARBA00073815"/>
    </source>
</evidence>
<dbReference type="GO" id="GO:0016052">
    <property type="term" value="P:carbohydrate catabolic process"/>
    <property type="evidence" value="ECO:0007669"/>
    <property type="project" value="InterPro"/>
</dbReference>
<dbReference type="SFLD" id="SFLDS00001">
    <property type="entry name" value="Enolase"/>
    <property type="match status" value="1"/>
</dbReference>
<protein>
    <recommendedName>
        <fullName evidence="8">Mitochondrial enolase superfamily member 1</fullName>
        <ecNumber evidence="3">4.2.1.68</ecNumber>
    </recommendedName>
    <alternativeName>
        <fullName evidence="9">L-fuconate dehydratase</fullName>
    </alternativeName>
</protein>
<dbReference type="PANTHER" id="PTHR13794">
    <property type="entry name" value="ENOLASE SUPERFAMILY, MANDELATE RACEMASE"/>
    <property type="match status" value="1"/>
</dbReference>
<keyword evidence="4" id="KW-0479">Metal-binding</keyword>
<dbReference type="EMBL" id="LR784875">
    <property type="protein sequence ID" value="CAB3242638.1"/>
    <property type="molecule type" value="mRNA"/>
</dbReference>
<dbReference type="InterPro" id="IPR034610">
    <property type="entry name" value="L-fuconate_dehydratase"/>
</dbReference>
<dbReference type="Gene3D" id="3.20.20.120">
    <property type="entry name" value="Enolase-like C-terminal domain"/>
    <property type="match status" value="1"/>
</dbReference>
<dbReference type="SMART" id="SM00922">
    <property type="entry name" value="MR_MLE"/>
    <property type="match status" value="1"/>
</dbReference>
<comment type="catalytic activity">
    <reaction evidence="1">
        <text>L-fuconate = 2-dehydro-3-deoxy-L-fuconate + H2O</text>
        <dbReference type="Rhea" id="RHEA:22772"/>
        <dbReference type="ChEBI" id="CHEBI:15377"/>
        <dbReference type="ChEBI" id="CHEBI:21291"/>
        <dbReference type="ChEBI" id="CHEBI:37448"/>
        <dbReference type="EC" id="4.2.1.68"/>
    </reaction>
</comment>
<evidence type="ECO:0000256" key="4">
    <source>
        <dbReference type="ARBA" id="ARBA00022723"/>
    </source>
</evidence>
<dbReference type="GO" id="GO:0050023">
    <property type="term" value="F:L-fuconate dehydratase activity"/>
    <property type="evidence" value="ECO:0007669"/>
    <property type="project" value="UniProtKB-EC"/>
</dbReference>
<keyword evidence="5" id="KW-0460">Magnesium</keyword>
<dbReference type="CDD" id="cd03324">
    <property type="entry name" value="rTSbeta_L-fuconate_dehydratase"/>
    <property type="match status" value="1"/>
</dbReference>
<dbReference type="InterPro" id="IPR046945">
    <property type="entry name" value="RHMD-like"/>
</dbReference>
<sequence>MSLMQGSVSKITVRDVRFPTSLEHHGSDAMHGEVDYSAVYVIVETDADDQITGHGLTFSLGRGNNILAKAAEVISGQITGCRIADIFGNFGVFWRKVTQEGQLRWLGPEKGVVHMAAAGIFNALWDLWAKRAKKPVWKLLADMTPTEIVNLVDFSYITDVLTKEEALKILEENKPTQGEREEQLRSGGFPAYTTSIAWLGYSDETLVQKCREALDEGWTKFKMKVGVDVADDRRRSKLIRDQIGWENQLMMDANQRWDVNDAIEWMKQLAEFRPVWIEEPTSPDDVLGHAAIAKALEPFNIGVATGEQCQNRVIFKQLLQAKALKFVQIDSCRVGSINENIAILLMAKKFNVPVCPHAGGVGLCELVQHIAMFDFLCISATTDGRVCEYVDHLHEHFVYPVDMRKNSYMPPKDPGYSCEMKRNSLEEYEFPNGRVWTKLISDGKFKL</sequence>
<name>A0A6F9DBD9_9ASCI</name>
<dbReference type="SUPFAM" id="SSF51604">
    <property type="entry name" value="Enolase C-terminal domain-like"/>
    <property type="match status" value="1"/>
</dbReference>
<dbReference type="Pfam" id="PF13378">
    <property type="entry name" value="MR_MLE_C"/>
    <property type="match status" value="1"/>
</dbReference>
<evidence type="ECO:0000259" key="10">
    <source>
        <dbReference type="SMART" id="SM00922"/>
    </source>
</evidence>
<dbReference type="GO" id="GO:0009063">
    <property type="term" value="P:amino acid catabolic process"/>
    <property type="evidence" value="ECO:0007669"/>
    <property type="project" value="InterPro"/>
</dbReference>
<evidence type="ECO:0000256" key="9">
    <source>
        <dbReference type="ARBA" id="ARBA00078003"/>
    </source>
</evidence>
<organism evidence="11">
    <name type="scientific">Phallusia mammillata</name>
    <dbReference type="NCBI Taxonomy" id="59560"/>
    <lineage>
        <taxon>Eukaryota</taxon>
        <taxon>Metazoa</taxon>
        <taxon>Chordata</taxon>
        <taxon>Tunicata</taxon>
        <taxon>Ascidiacea</taxon>
        <taxon>Phlebobranchia</taxon>
        <taxon>Ascidiidae</taxon>
        <taxon>Phallusia</taxon>
    </lineage>
</organism>
<dbReference type="FunFam" id="3.20.20.120:FF:000007">
    <property type="entry name" value="Mitochondrial enolase superfamily member 1"/>
    <property type="match status" value="1"/>
</dbReference>
<dbReference type="InterPro" id="IPR013342">
    <property type="entry name" value="Mandelate_racemase_C"/>
</dbReference>
<dbReference type="InterPro" id="IPR013341">
    <property type="entry name" value="Mandelate_racemase_N_dom"/>
</dbReference>
<dbReference type="InterPro" id="IPR029065">
    <property type="entry name" value="Enolase_C-like"/>
</dbReference>
<dbReference type="SUPFAM" id="SSF54826">
    <property type="entry name" value="Enolase N-terminal domain-like"/>
    <property type="match status" value="1"/>
</dbReference>
<gene>
    <name evidence="11" type="primary">Enosf1</name>
</gene>
<dbReference type="PANTHER" id="PTHR13794:SF58">
    <property type="entry name" value="MITOCHONDRIAL ENOLASE SUPERFAMILY MEMBER 1"/>
    <property type="match status" value="1"/>
</dbReference>
<evidence type="ECO:0000256" key="7">
    <source>
        <dbReference type="ARBA" id="ARBA00061144"/>
    </source>
</evidence>
<proteinExistence type="evidence at transcript level"/>
<dbReference type="PROSITE" id="PS00909">
    <property type="entry name" value="MR_MLE_2"/>
    <property type="match status" value="1"/>
</dbReference>
<dbReference type="InterPro" id="IPR029017">
    <property type="entry name" value="Enolase-like_N"/>
</dbReference>
<keyword evidence="6" id="KW-0456">Lyase</keyword>
<reference evidence="11" key="1">
    <citation type="submission" date="2020-04" db="EMBL/GenBank/DDBJ databases">
        <authorList>
            <person name="Neveu A P."/>
        </authorList>
    </citation>
    <scope>NUCLEOTIDE SEQUENCE</scope>
    <source>
        <tissue evidence="11">Whole embryo</tissue>
    </source>
</reference>
<evidence type="ECO:0000256" key="2">
    <source>
        <dbReference type="ARBA" id="ARBA00001946"/>
    </source>
</evidence>
<dbReference type="InterPro" id="IPR036849">
    <property type="entry name" value="Enolase-like_C_sf"/>
</dbReference>